<feature type="compositionally biased region" description="Basic and acidic residues" evidence="1">
    <location>
        <begin position="703"/>
        <end position="712"/>
    </location>
</feature>
<gene>
    <name evidence="2" type="ORF">LtaPh_3309100</name>
</gene>
<evidence type="ECO:0000256" key="1">
    <source>
        <dbReference type="SAM" id="MobiDB-lite"/>
    </source>
</evidence>
<feature type="compositionally biased region" description="Basic and acidic residues" evidence="1">
    <location>
        <begin position="109"/>
        <end position="124"/>
    </location>
</feature>
<dbReference type="InterPro" id="IPR037151">
    <property type="entry name" value="AlkB-like_sf"/>
</dbReference>
<proteinExistence type="predicted"/>
<dbReference type="OrthoDB" id="271736at2759"/>
<name>A0A640KQB8_LEITA</name>
<sequence>MNMWLRCSCRLFFHIPPPSPAAPARRVAPRTPRSHARSQGSETASVDVSTSSPRTRHSFDSRSTGDGTRCYSHRRRPLCRPLKPADPLPPPLVSEGAYASSDGYTSQRQEYRQRRKATDSRGDSPVDETVAGSLFTPLPRSYGFYDGIDEHALGEPRASREARQQLLRESLEAQAASVVEFTDGGEADIELNGLPEDQYHGHEGWTTIPQDSALYNTMYGVGDLESRLRTNSWSVAMRHGRVGGSANVGNLLGDLAAASVPPPSTHQEGEQTPQEVLDDRRRRRQHDDGLLSTSLEGELLEPMQESVGQPRSTYAMRKLFVDGLVGYQGVITRAEEATMSEELLHLLQDPRAAYVAEEARYCVNLYEKELGIPGKDTLAFALSSCQTLQRVLYRFFFLGLIPSVPNVCQVSEMVGTFSGYPVHRHPSSIGSYVGVLNLVSTSVLHLQHKDAPWYPRLHLTPRSLFVVTEPCLSEYAMGYKQTHQPFHAFEYATRVSKDYRIEVLFATVETAQTRTLSEAVQLTEYAERRAREEATGLLTATSQPLAEARTHTTVTPTKSVTGAPLRGSTDEWLQRLRDNMHACEETRSYGHAKPLDGHALRQQLLAEHLVGDRPHLDIKCSSTGWRGEGGLDEGTNKKAAEGAEAVTRHHEKGALPSDKTAPSAAQRRLRALKARYNFAQVLKASRQRVEVTNDGPRPIRGHAPRDRRLGIK</sequence>
<feature type="region of interest" description="Disordered" evidence="1">
    <location>
        <begin position="640"/>
        <end position="665"/>
    </location>
</feature>
<accession>A0A640KQB8</accession>
<dbReference type="Gene3D" id="2.60.120.590">
    <property type="entry name" value="Alpha-ketoglutarate-dependent dioxygenase AlkB-like"/>
    <property type="match status" value="1"/>
</dbReference>
<protein>
    <submittedName>
        <fullName evidence="2">Uncharacterized protein</fullName>
    </submittedName>
</protein>
<organism evidence="2 3">
    <name type="scientific">Leishmania tarentolae</name>
    <name type="common">Sauroleishmania tarentolae</name>
    <dbReference type="NCBI Taxonomy" id="5689"/>
    <lineage>
        <taxon>Eukaryota</taxon>
        <taxon>Discoba</taxon>
        <taxon>Euglenozoa</taxon>
        <taxon>Kinetoplastea</taxon>
        <taxon>Metakinetoplastina</taxon>
        <taxon>Trypanosomatida</taxon>
        <taxon>Trypanosomatidae</taxon>
        <taxon>Leishmaniinae</taxon>
        <taxon>Leishmania</taxon>
        <taxon>lizard Leishmania</taxon>
    </lineage>
</organism>
<keyword evidence="3" id="KW-1185">Reference proteome</keyword>
<evidence type="ECO:0000313" key="2">
    <source>
        <dbReference type="EMBL" id="GET91826.1"/>
    </source>
</evidence>
<comment type="caution">
    <text evidence="2">The sequence shown here is derived from an EMBL/GenBank/DDBJ whole genome shotgun (WGS) entry which is preliminary data.</text>
</comment>
<evidence type="ECO:0000313" key="3">
    <source>
        <dbReference type="Proteomes" id="UP000419144"/>
    </source>
</evidence>
<reference evidence="2" key="1">
    <citation type="submission" date="2019-11" db="EMBL/GenBank/DDBJ databases">
        <title>Leishmania tarentolae CDS.</title>
        <authorList>
            <person name="Goto Y."/>
            <person name="Yamagishi J."/>
        </authorList>
    </citation>
    <scope>NUCLEOTIDE SEQUENCE [LARGE SCALE GENOMIC DNA]</scope>
    <source>
        <strain evidence="2">Parrot Tar II</strain>
    </source>
</reference>
<dbReference type="AlphaFoldDB" id="A0A640KQB8"/>
<dbReference type="VEuPathDB" id="TriTrypDB:LtaPh_3309100"/>
<dbReference type="Proteomes" id="UP000419144">
    <property type="component" value="Unassembled WGS sequence"/>
</dbReference>
<feature type="compositionally biased region" description="Low complexity" evidence="1">
    <location>
        <begin position="22"/>
        <end position="31"/>
    </location>
</feature>
<feature type="region of interest" description="Disordered" evidence="1">
    <location>
        <begin position="691"/>
        <end position="712"/>
    </location>
</feature>
<feature type="region of interest" description="Disordered" evidence="1">
    <location>
        <begin position="545"/>
        <end position="565"/>
    </location>
</feature>
<feature type="region of interest" description="Disordered" evidence="1">
    <location>
        <begin position="18"/>
        <end position="132"/>
    </location>
</feature>
<dbReference type="EMBL" id="BLBS01000051">
    <property type="protein sequence ID" value="GET91826.1"/>
    <property type="molecule type" value="Genomic_DNA"/>
</dbReference>
<feature type="compositionally biased region" description="Low complexity" evidence="1">
    <location>
        <begin position="551"/>
        <end position="561"/>
    </location>
</feature>
<feature type="compositionally biased region" description="Polar residues" evidence="1">
    <location>
        <begin position="37"/>
        <end position="53"/>
    </location>
</feature>
<feature type="region of interest" description="Disordered" evidence="1">
    <location>
        <begin position="255"/>
        <end position="283"/>
    </location>
</feature>